<dbReference type="InterPro" id="IPR040260">
    <property type="entry name" value="RFA2-like"/>
</dbReference>
<evidence type="ECO:0000313" key="10">
    <source>
        <dbReference type="Proteomes" id="UP000228380"/>
    </source>
</evidence>
<evidence type="ECO:0000256" key="7">
    <source>
        <dbReference type="ARBA" id="ARBA00023242"/>
    </source>
</evidence>
<dbReference type="SUPFAM" id="SSF50249">
    <property type="entry name" value="Nucleic acid-binding proteins"/>
    <property type="match status" value="1"/>
</dbReference>
<keyword evidence="4" id="KW-0158">Chromosome</keyword>
<dbReference type="AlphaFoldDB" id="A0A8B9AJT3"/>
<dbReference type="GeneID" id="120111114"/>
<dbReference type="InterPro" id="IPR012340">
    <property type="entry name" value="NA-bd_OB-fold"/>
</dbReference>
<protein>
    <recommendedName>
        <fullName evidence="3">CST complex subunit STN1</fullName>
    </recommendedName>
    <alternativeName>
        <fullName evidence="8">Suppressor of cdc thirteen homolog</fullName>
    </alternativeName>
</protein>
<keyword evidence="6" id="KW-0238">DNA-binding</keyword>
<sequence>MYMVENISYYRYKNLIFGSDPKQIKATTMDPIQTVHVKLMASDLLSLTVWPSNPPCFTRKGRPISRAETVGMVVSREHKDKFLRFLVDDGSGCIPCILWLNHHYLTFHDGSSNLELMAEMALKQSEIVQLGELVRVRGRITIYRGMLQITVRDVVVERDPNAEVLHWLDCIRLSKQCYDLLPAAALPGSVLNPHQDGSDQESRELGLLFQAKSLCFRLSV</sequence>
<dbReference type="PANTHER" id="PTHR13989:SF33">
    <property type="entry name" value="CST COMPLEX SUBUNIT STN1"/>
    <property type="match status" value="1"/>
</dbReference>
<keyword evidence="10" id="KW-1185">Reference proteome</keyword>
<keyword evidence="5" id="KW-0779">Telomere</keyword>
<evidence type="ECO:0000256" key="4">
    <source>
        <dbReference type="ARBA" id="ARBA00022454"/>
    </source>
</evidence>
<comment type="subcellular location">
    <subcellularLocation>
        <location evidence="2">Chromosome</location>
        <location evidence="2">Telomere</location>
    </subcellularLocation>
    <subcellularLocation>
        <location evidence="1">Nucleus</location>
    </subcellularLocation>
</comment>
<proteinExistence type="predicted"/>
<dbReference type="RefSeq" id="XP_038983544.1">
    <property type="nucleotide sequence ID" value="XM_039127616.1"/>
</dbReference>
<dbReference type="PANTHER" id="PTHR13989">
    <property type="entry name" value="REPLICATION PROTEIN A-RELATED"/>
    <property type="match status" value="1"/>
</dbReference>
<feature type="domain" description="OB" evidence="9">
    <location>
        <begin position="70"/>
        <end position="155"/>
    </location>
</feature>
<reference evidence="10" key="1">
    <citation type="journal article" date="2019" name="Nat. Commun.">
        <title>Genome-wide association mapping of date palm fruit traits.</title>
        <authorList>
            <person name="Hazzouri K.M."/>
            <person name="Gros-Balthazard M."/>
            <person name="Flowers J.M."/>
            <person name="Copetti D."/>
            <person name="Lemansour A."/>
            <person name="Lebrun M."/>
            <person name="Masmoudi K."/>
            <person name="Ferrand S."/>
            <person name="Dhar M.I."/>
            <person name="Fresquez Z.A."/>
            <person name="Rosas U."/>
            <person name="Zhang J."/>
            <person name="Talag J."/>
            <person name="Lee S."/>
            <person name="Kudrna D."/>
            <person name="Powell R.F."/>
            <person name="Leitch I.J."/>
            <person name="Krueger R.R."/>
            <person name="Wing R.A."/>
            <person name="Amiri K.M.A."/>
            <person name="Purugganan M.D."/>
        </authorList>
    </citation>
    <scope>NUCLEOTIDE SEQUENCE [LARGE SCALE GENOMIC DNA]</scope>
    <source>
        <strain evidence="10">cv. Khalas</strain>
    </source>
</reference>
<evidence type="ECO:0000313" key="11">
    <source>
        <dbReference type="RefSeq" id="XP_038983544.1"/>
    </source>
</evidence>
<reference evidence="11" key="2">
    <citation type="submission" date="2025-08" db="UniProtKB">
        <authorList>
            <consortium name="RefSeq"/>
        </authorList>
    </citation>
    <scope>IDENTIFICATION</scope>
    <source>
        <tissue evidence="11">Young leaves</tissue>
    </source>
</reference>
<evidence type="ECO:0000256" key="6">
    <source>
        <dbReference type="ARBA" id="ARBA00023125"/>
    </source>
</evidence>
<dbReference type="GO" id="GO:0005634">
    <property type="term" value="C:nucleus"/>
    <property type="evidence" value="ECO:0007669"/>
    <property type="project" value="UniProtKB-SubCell"/>
</dbReference>
<evidence type="ECO:0000256" key="8">
    <source>
        <dbReference type="ARBA" id="ARBA00030039"/>
    </source>
</evidence>
<evidence type="ECO:0000256" key="5">
    <source>
        <dbReference type="ARBA" id="ARBA00022895"/>
    </source>
</evidence>
<accession>A0A8B9AJT3</accession>
<evidence type="ECO:0000259" key="9">
    <source>
        <dbReference type="Pfam" id="PF01336"/>
    </source>
</evidence>
<keyword evidence="7" id="KW-0539">Nucleus</keyword>
<dbReference type="Proteomes" id="UP000228380">
    <property type="component" value="Chromosome 6"/>
</dbReference>
<dbReference type="GO" id="GO:0003677">
    <property type="term" value="F:DNA binding"/>
    <property type="evidence" value="ECO:0007669"/>
    <property type="project" value="UniProtKB-KW"/>
</dbReference>
<dbReference type="KEGG" id="pda:120111114"/>
<name>A0A8B9AJT3_PHODC</name>
<organism evidence="10 11">
    <name type="scientific">Phoenix dactylifera</name>
    <name type="common">Date palm</name>
    <dbReference type="NCBI Taxonomy" id="42345"/>
    <lineage>
        <taxon>Eukaryota</taxon>
        <taxon>Viridiplantae</taxon>
        <taxon>Streptophyta</taxon>
        <taxon>Embryophyta</taxon>
        <taxon>Tracheophyta</taxon>
        <taxon>Spermatophyta</taxon>
        <taxon>Magnoliopsida</taxon>
        <taxon>Liliopsida</taxon>
        <taxon>Arecaceae</taxon>
        <taxon>Coryphoideae</taxon>
        <taxon>Phoeniceae</taxon>
        <taxon>Phoenix</taxon>
    </lineage>
</organism>
<evidence type="ECO:0000256" key="2">
    <source>
        <dbReference type="ARBA" id="ARBA00004574"/>
    </source>
</evidence>
<dbReference type="Pfam" id="PF01336">
    <property type="entry name" value="tRNA_anti-codon"/>
    <property type="match status" value="1"/>
</dbReference>
<dbReference type="InterPro" id="IPR004365">
    <property type="entry name" value="NA-bd_OB_tRNA"/>
</dbReference>
<dbReference type="OrthoDB" id="77828at2759"/>
<dbReference type="GO" id="GO:0000781">
    <property type="term" value="C:chromosome, telomeric region"/>
    <property type="evidence" value="ECO:0007669"/>
    <property type="project" value="UniProtKB-SubCell"/>
</dbReference>
<dbReference type="Gene3D" id="2.40.50.140">
    <property type="entry name" value="Nucleic acid-binding proteins"/>
    <property type="match status" value="1"/>
</dbReference>
<evidence type="ECO:0000256" key="3">
    <source>
        <dbReference type="ARBA" id="ARBA00017411"/>
    </source>
</evidence>
<gene>
    <name evidence="11" type="primary">LOC120111114</name>
</gene>
<evidence type="ECO:0000256" key="1">
    <source>
        <dbReference type="ARBA" id="ARBA00004123"/>
    </source>
</evidence>